<protein>
    <submittedName>
        <fullName evidence="6">Phosphocarrier protein</fullName>
    </submittedName>
</protein>
<evidence type="ECO:0000259" key="5">
    <source>
        <dbReference type="PROSITE" id="PS51350"/>
    </source>
</evidence>
<dbReference type="CDD" id="cd00367">
    <property type="entry name" value="PTS-HPr_like"/>
    <property type="match status" value="1"/>
</dbReference>
<evidence type="ECO:0000313" key="6">
    <source>
        <dbReference type="EMBL" id="TDQ36300.1"/>
    </source>
</evidence>
<dbReference type="Pfam" id="PF00381">
    <property type="entry name" value="PTS-HPr"/>
    <property type="match status" value="1"/>
</dbReference>
<keyword evidence="7" id="KW-1185">Reference proteome</keyword>
<name>A0A4R6TRU1_9GAMM</name>
<dbReference type="PANTHER" id="PTHR33705">
    <property type="entry name" value="PHOSPHOCARRIER PROTEIN HPR"/>
    <property type="match status" value="1"/>
</dbReference>
<dbReference type="OrthoDB" id="9798965at2"/>
<organism evidence="6 7">
    <name type="scientific">Thiopseudomonas denitrificans</name>
    <dbReference type="NCBI Taxonomy" id="1501432"/>
    <lineage>
        <taxon>Bacteria</taxon>
        <taxon>Pseudomonadati</taxon>
        <taxon>Pseudomonadota</taxon>
        <taxon>Gammaproteobacteria</taxon>
        <taxon>Pseudomonadales</taxon>
        <taxon>Pseudomonadaceae</taxon>
        <taxon>Thiopseudomonas</taxon>
    </lineage>
</organism>
<dbReference type="AlphaFoldDB" id="A0A4R6TRU1"/>
<evidence type="ECO:0000256" key="3">
    <source>
        <dbReference type="ARBA" id="ARBA00022490"/>
    </source>
</evidence>
<dbReference type="PROSITE" id="PS51257">
    <property type="entry name" value="PROKAR_LIPOPROTEIN"/>
    <property type="match status" value="1"/>
</dbReference>
<dbReference type="PROSITE" id="PS00369">
    <property type="entry name" value="PTS_HPR_HIS"/>
    <property type="match status" value="1"/>
</dbReference>
<evidence type="ECO:0000313" key="7">
    <source>
        <dbReference type="Proteomes" id="UP000294575"/>
    </source>
</evidence>
<dbReference type="PRINTS" id="PR00107">
    <property type="entry name" value="PHOSPHOCPHPR"/>
</dbReference>
<dbReference type="EMBL" id="SNYK01000013">
    <property type="protein sequence ID" value="TDQ36300.1"/>
    <property type="molecule type" value="Genomic_DNA"/>
</dbReference>
<comment type="similarity">
    <text evidence="2">Belongs to the HPr family.</text>
</comment>
<evidence type="ECO:0000256" key="4">
    <source>
        <dbReference type="ARBA" id="ARBA00022683"/>
    </source>
</evidence>
<reference evidence="6 7" key="1">
    <citation type="submission" date="2019-03" db="EMBL/GenBank/DDBJ databases">
        <title>Genomic Encyclopedia of Type Strains, Phase IV (KMG-IV): sequencing the most valuable type-strain genomes for metagenomic binning, comparative biology and taxonomic classification.</title>
        <authorList>
            <person name="Goeker M."/>
        </authorList>
    </citation>
    <scope>NUCLEOTIDE SEQUENCE [LARGE SCALE GENOMIC DNA]</scope>
    <source>
        <strain evidence="6 7">DSM 28679</strain>
    </source>
</reference>
<accession>A0A4R6TRU1</accession>
<keyword evidence="3" id="KW-0963">Cytoplasm</keyword>
<comment type="subcellular location">
    <subcellularLocation>
        <location evidence="1">Cytoplasm</location>
    </subcellularLocation>
</comment>
<evidence type="ECO:0000256" key="1">
    <source>
        <dbReference type="ARBA" id="ARBA00004496"/>
    </source>
</evidence>
<dbReference type="InterPro" id="IPR000032">
    <property type="entry name" value="HPr-like"/>
</dbReference>
<feature type="domain" description="HPr" evidence="5">
    <location>
        <begin position="3"/>
        <end position="91"/>
    </location>
</feature>
<keyword evidence="4" id="KW-0598">Phosphotransferase system</keyword>
<dbReference type="GO" id="GO:0005737">
    <property type="term" value="C:cytoplasm"/>
    <property type="evidence" value="ECO:0007669"/>
    <property type="project" value="UniProtKB-SubCell"/>
</dbReference>
<dbReference type="RefSeq" id="WP_101497912.1">
    <property type="nucleotide sequence ID" value="NZ_LNJZ01000009.1"/>
</dbReference>
<sequence length="98" mass="10390">MNRHSCTLLISNKRGLHARASASLASLAACFPCDIGLGPSPEQLCNAKNILEVMMLAASPGTELHLCAEGEQAAEAVSALQQLVNDRFNEDQDSPTKP</sequence>
<gene>
    <name evidence="6" type="ORF">DFQ45_11322</name>
</gene>
<dbReference type="InterPro" id="IPR035895">
    <property type="entry name" value="HPr-like_sf"/>
</dbReference>
<dbReference type="Gene3D" id="3.30.1340.10">
    <property type="entry name" value="HPr-like"/>
    <property type="match status" value="1"/>
</dbReference>
<dbReference type="Proteomes" id="UP000294575">
    <property type="component" value="Unassembled WGS sequence"/>
</dbReference>
<dbReference type="InterPro" id="IPR001020">
    <property type="entry name" value="PTS_HPr_His_P_site"/>
</dbReference>
<proteinExistence type="inferred from homology"/>
<dbReference type="PROSITE" id="PS51350">
    <property type="entry name" value="PTS_HPR_DOM"/>
    <property type="match status" value="1"/>
</dbReference>
<comment type="caution">
    <text evidence="6">The sequence shown here is derived from an EMBL/GenBank/DDBJ whole genome shotgun (WGS) entry which is preliminary data.</text>
</comment>
<dbReference type="GO" id="GO:0009401">
    <property type="term" value="P:phosphoenolpyruvate-dependent sugar phosphotransferase system"/>
    <property type="evidence" value="ECO:0007669"/>
    <property type="project" value="UniProtKB-KW"/>
</dbReference>
<dbReference type="InterPro" id="IPR050399">
    <property type="entry name" value="HPr"/>
</dbReference>
<dbReference type="SUPFAM" id="SSF55594">
    <property type="entry name" value="HPr-like"/>
    <property type="match status" value="1"/>
</dbReference>
<dbReference type="NCBIfam" id="TIGR01003">
    <property type="entry name" value="PTS_HPr_family"/>
    <property type="match status" value="1"/>
</dbReference>
<evidence type="ECO:0000256" key="2">
    <source>
        <dbReference type="ARBA" id="ARBA00010736"/>
    </source>
</evidence>
<dbReference type="PANTHER" id="PTHR33705:SF2">
    <property type="entry name" value="PHOSPHOCARRIER PROTEIN NPR"/>
    <property type="match status" value="1"/>
</dbReference>